<organism evidence="2 3">
    <name type="scientific">Parelaphostrongylus tenuis</name>
    <name type="common">Meningeal worm</name>
    <dbReference type="NCBI Taxonomy" id="148309"/>
    <lineage>
        <taxon>Eukaryota</taxon>
        <taxon>Metazoa</taxon>
        <taxon>Ecdysozoa</taxon>
        <taxon>Nematoda</taxon>
        <taxon>Chromadorea</taxon>
        <taxon>Rhabditida</taxon>
        <taxon>Rhabditina</taxon>
        <taxon>Rhabditomorpha</taxon>
        <taxon>Strongyloidea</taxon>
        <taxon>Metastrongylidae</taxon>
        <taxon>Parelaphostrongylus</taxon>
    </lineage>
</organism>
<evidence type="ECO:0000313" key="2">
    <source>
        <dbReference type="EMBL" id="KAJ1350464.1"/>
    </source>
</evidence>
<evidence type="ECO:0000313" key="3">
    <source>
        <dbReference type="Proteomes" id="UP001196413"/>
    </source>
</evidence>
<feature type="compositionally biased region" description="Polar residues" evidence="1">
    <location>
        <begin position="137"/>
        <end position="149"/>
    </location>
</feature>
<sequence length="149" mass="16986">MDTVKRSCRPRRRVKQREALVSAWPGETDSCSVRSDLHASQYCQRTHEQVRCIYTKFTKKYEVMKGKKRSLCTRVREISVPDSGRMCGKTDTGSPSMSPGTAREGGAYPTIQMRRRVQDTPSMERKDDRRVGGRLDYSQSLGPSRSTPH</sequence>
<accession>A0AAD5MMR2</accession>
<feature type="region of interest" description="Disordered" evidence="1">
    <location>
        <begin position="82"/>
        <end position="149"/>
    </location>
</feature>
<proteinExistence type="predicted"/>
<dbReference type="EMBL" id="JAHQIW010000868">
    <property type="protein sequence ID" value="KAJ1350464.1"/>
    <property type="molecule type" value="Genomic_DNA"/>
</dbReference>
<feature type="compositionally biased region" description="Basic and acidic residues" evidence="1">
    <location>
        <begin position="116"/>
        <end position="133"/>
    </location>
</feature>
<keyword evidence="3" id="KW-1185">Reference proteome</keyword>
<protein>
    <submittedName>
        <fullName evidence="2">Uncharacterized protein</fullName>
    </submittedName>
</protein>
<gene>
    <name evidence="2" type="ORF">KIN20_006258</name>
</gene>
<dbReference type="Proteomes" id="UP001196413">
    <property type="component" value="Unassembled WGS sequence"/>
</dbReference>
<name>A0AAD5MMR2_PARTN</name>
<evidence type="ECO:0000256" key="1">
    <source>
        <dbReference type="SAM" id="MobiDB-lite"/>
    </source>
</evidence>
<comment type="caution">
    <text evidence="2">The sequence shown here is derived from an EMBL/GenBank/DDBJ whole genome shotgun (WGS) entry which is preliminary data.</text>
</comment>
<dbReference type="AlphaFoldDB" id="A0AAD5MMR2"/>
<reference evidence="2" key="1">
    <citation type="submission" date="2021-06" db="EMBL/GenBank/DDBJ databases">
        <title>Parelaphostrongylus tenuis whole genome reference sequence.</title>
        <authorList>
            <person name="Garwood T.J."/>
            <person name="Larsen P.A."/>
            <person name="Fountain-Jones N.M."/>
            <person name="Garbe J.R."/>
            <person name="Macchietto M.G."/>
            <person name="Kania S.A."/>
            <person name="Gerhold R.W."/>
            <person name="Richards J.E."/>
            <person name="Wolf T.M."/>
        </authorList>
    </citation>
    <scope>NUCLEOTIDE SEQUENCE</scope>
    <source>
        <strain evidence="2">MNPRO001-30</strain>
        <tissue evidence="2">Meninges</tissue>
    </source>
</reference>